<sequence length="103" mass="11683">MSHSPPHSISTTHSPSSSPPRVIRKDLESSEEVFDVESLYSFSKYFFDYLSQLSEEEFLSVSEKLFTPPEDHIAQLGPAAALPQEIPPVERKYFPWLTLSIVV</sequence>
<name>A0A2K3JZE8_TRIPR</name>
<proteinExistence type="predicted"/>
<evidence type="ECO:0000256" key="1">
    <source>
        <dbReference type="SAM" id="MobiDB-lite"/>
    </source>
</evidence>
<organism evidence="2 3">
    <name type="scientific">Trifolium pratense</name>
    <name type="common">Red clover</name>
    <dbReference type="NCBI Taxonomy" id="57577"/>
    <lineage>
        <taxon>Eukaryota</taxon>
        <taxon>Viridiplantae</taxon>
        <taxon>Streptophyta</taxon>
        <taxon>Embryophyta</taxon>
        <taxon>Tracheophyta</taxon>
        <taxon>Spermatophyta</taxon>
        <taxon>Magnoliopsida</taxon>
        <taxon>eudicotyledons</taxon>
        <taxon>Gunneridae</taxon>
        <taxon>Pentapetalae</taxon>
        <taxon>rosids</taxon>
        <taxon>fabids</taxon>
        <taxon>Fabales</taxon>
        <taxon>Fabaceae</taxon>
        <taxon>Papilionoideae</taxon>
        <taxon>50 kb inversion clade</taxon>
        <taxon>NPAAA clade</taxon>
        <taxon>Hologalegina</taxon>
        <taxon>IRL clade</taxon>
        <taxon>Trifolieae</taxon>
        <taxon>Trifolium</taxon>
    </lineage>
</organism>
<evidence type="ECO:0000313" key="2">
    <source>
        <dbReference type="EMBL" id="PNX59431.1"/>
    </source>
</evidence>
<reference evidence="2 3" key="1">
    <citation type="journal article" date="2014" name="Am. J. Bot.">
        <title>Genome assembly and annotation for red clover (Trifolium pratense; Fabaceae).</title>
        <authorList>
            <person name="Istvanek J."/>
            <person name="Jaros M."/>
            <person name="Krenek A."/>
            <person name="Repkova J."/>
        </authorList>
    </citation>
    <scope>NUCLEOTIDE SEQUENCE [LARGE SCALE GENOMIC DNA]</scope>
    <source>
        <strain evidence="3">cv. Tatra</strain>
        <tissue evidence="2">Young leaves</tissue>
    </source>
</reference>
<protein>
    <submittedName>
        <fullName evidence="2">Uncharacterized protein</fullName>
    </submittedName>
</protein>
<feature type="region of interest" description="Disordered" evidence="1">
    <location>
        <begin position="1"/>
        <end position="22"/>
    </location>
</feature>
<dbReference type="Proteomes" id="UP000236291">
    <property type="component" value="Unassembled WGS sequence"/>
</dbReference>
<feature type="non-terminal residue" evidence="2">
    <location>
        <position position="103"/>
    </location>
</feature>
<reference evidence="2 3" key="2">
    <citation type="journal article" date="2017" name="Front. Plant Sci.">
        <title>Gene Classification and Mining of Molecular Markers Useful in Red Clover (Trifolium pratense) Breeding.</title>
        <authorList>
            <person name="Istvanek J."/>
            <person name="Dluhosova J."/>
            <person name="Dluhos P."/>
            <person name="Patkova L."/>
            <person name="Nedelnik J."/>
            <person name="Repkova J."/>
        </authorList>
    </citation>
    <scope>NUCLEOTIDE SEQUENCE [LARGE SCALE GENOMIC DNA]</scope>
    <source>
        <strain evidence="3">cv. Tatra</strain>
        <tissue evidence="2">Young leaves</tissue>
    </source>
</reference>
<accession>A0A2K3JZE8</accession>
<gene>
    <name evidence="2" type="ORF">L195_g051414</name>
</gene>
<dbReference type="EMBL" id="ASHM01080686">
    <property type="protein sequence ID" value="PNX59431.1"/>
    <property type="molecule type" value="Genomic_DNA"/>
</dbReference>
<comment type="caution">
    <text evidence="2">The sequence shown here is derived from an EMBL/GenBank/DDBJ whole genome shotgun (WGS) entry which is preliminary data.</text>
</comment>
<evidence type="ECO:0000313" key="3">
    <source>
        <dbReference type="Proteomes" id="UP000236291"/>
    </source>
</evidence>
<dbReference type="AlphaFoldDB" id="A0A2K3JZE8"/>
<feature type="compositionally biased region" description="Low complexity" evidence="1">
    <location>
        <begin position="1"/>
        <end position="20"/>
    </location>
</feature>